<dbReference type="PANTHER" id="PTHR15032:SF4">
    <property type="entry name" value="N-ACYL-PHOSPHATIDYLETHANOLAMINE-HYDROLYZING PHOSPHOLIPASE D"/>
    <property type="match status" value="1"/>
</dbReference>
<comment type="caution">
    <text evidence="3">The sequence shown here is derived from an EMBL/GenBank/DDBJ whole genome shotgun (WGS) entry which is preliminary data.</text>
</comment>
<dbReference type="InParanoid" id="A0A1Y2FMX4"/>
<evidence type="ECO:0000256" key="1">
    <source>
        <dbReference type="PIRSR" id="PIRSR038896-50"/>
    </source>
</evidence>
<dbReference type="Gene3D" id="3.60.15.10">
    <property type="entry name" value="Ribonuclease Z/Hydroxyacylglutathione hydrolase-like"/>
    <property type="match status" value="1"/>
</dbReference>
<dbReference type="EMBL" id="MCGR01000016">
    <property type="protein sequence ID" value="ORY85333.1"/>
    <property type="molecule type" value="Genomic_DNA"/>
</dbReference>
<dbReference type="InterPro" id="IPR001279">
    <property type="entry name" value="Metallo-B-lactamas"/>
</dbReference>
<keyword evidence="4" id="KW-1185">Reference proteome</keyword>
<evidence type="ECO:0000259" key="2">
    <source>
        <dbReference type="Pfam" id="PF12706"/>
    </source>
</evidence>
<dbReference type="GO" id="GO:0070290">
    <property type="term" value="F:N-acylphosphatidylethanolamine-specific phospholipase D activity"/>
    <property type="evidence" value="ECO:0007669"/>
    <property type="project" value="InterPro"/>
</dbReference>
<sequence length="404" mass="44057">MAVTAPVVVSIPAQRAQEDNKEAGGLAPLAHHKKKGGFVNPWDSFTDQGMSPFVLWQMWRDWQSHPIPPPELLPQIVPVNWGQSSSASPAETAAWSKDLKSTWLGHACFLVEWPTPEGAPAGTRGARVLFDPVFSNRCSPSQYIGPARVTKPPINLKELPHVDAVVISHNHYDHLDVATLKHIASQPEGTVHFFAPLGNASWFTSTIGVKKDQVTELDWWGERDLKVKVGEGEGTEAHLRITATPCQHFTGRGLHDRNDTLWASWAVTSPTGGSVWFGGDTGYKSVPRGATSEEGLPVCPAFAEIGRRFGGFDLACIPIGAYSPRHIMSKVHCSPEDAVELHVAVKSKKSIGMHWATWVLTDEEMTEPPKRLRAACEVKGITPDQFGVCAIGETVRITPSLPSV</sequence>
<protein>
    <submittedName>
        <fullName evidence="3">Beta-lactamase superfamily domain-domain-containing protein</fullName>
    </submittedName>
</protein>
<gene>
    <name evidence="3" type="ORF">BCR35DRAFT_313397</name>
</gene>
<name>A0A1Y2FMX4_9BASI</name>
<dbReference type="AlphaFoldDB" id="A0A1Y2FMX4"/>
<dbReference type="GO" id="GO:0008270">
    <property type="term" value="F:zinc ion binding"/>
    <property type="evidence" value="ECO:0007669"/>
    <property type="project" value="InterPro"/>
</dbReference>
<evidence type="ECO:0000313" key="3">
    <source>
        <dbReference type="EMBL" id="ORY85333.1"/>
    </source>
</evidence>
<organism evidence="3 4">
    <name type="scientific">Leucosporidium creatinivorum</name>
    <dbReference type="NCBI Taxonomy" id="106004"/>
    <lineage>
        <taxon>Eukaryota</taxon>
        <taxon>Fungi</taxon>
        <taxon>Dikarya</taxon>
        <taxon>Basidiomycota</taxon>
        <taxon>Pucciniomycotina</taxon>
        <taxon>Microbotryomycetes</taxon>
        <taxon>Leucosporidiales</taxon>
        <taxon>Leucosporidium</taxon>
    </lineage>
</organism>
<feature type="binding site" evidence="1">
    <location>
        <position position="172"/>
    </location>
    <ligand>
        <name>an N-acyl-1,2-diacyl-sn-glycero-3-phosphoethanolamine</name>
        <dbReference type="ChEBI" id="CHEBI:62537"/>
    </ligand>
</feature>
<dbReference type="PANTHER" id="PTHR15032">
    <property type="entry name" value="N-ACYL-PHOSPHATIDYLETHANOLAMINE-HYDROLYZING PHOSPHOLIPASE D"/>
    <property type="match status" value="1"/>
</dbReference>
<dbReference type="STRING" id="106004.A0A1Y2FMX4"/>
<accession>A0A1Y2FMX4</accession>
<dbReference type="GO" id="GO:0070292">
    <property type="term" value="P:N-acylphosphatidylethanolamine metabolic process"/>
    <property type="evidence" value="ECO:0007669"/>
    <property type="project" value="TreeGrafter"/>
</dbReference>
<dbReference type="GO" id="GO:0005737">
    <property type="term" value="C:cytoplasm"/>
    <property type="evidence" value="ECO:0007669"/>
    <property type="project" value="TreeGrafter"/>
</dbReference>
<dbReference type="InterPro" id="IPR036866">
    <property type="entry name" value="RibonucZ/Hydroxyglut_hydro"/>
</dbReference>
<feature type="binding site" evidence="1">
    <location>
        <position position="332"/>
    </location>
    <ligand>
        <name>an N-acyl-1,2-diacyl-sn-glycero-3-phosphoethanolamine</name>
        <dbReference type="ChEBI" id="CHEBI:62537"/>
    </ligand>
</feature>
<dbReference type="Pfam" id="PF12706">
    <property type="entry name" value="Lactamase_B_2"/>
    <property type="match status" value="1"/>
</dbReference>
<dbReference type="SUPFAM" id="SSF56281">
    <property type="entry name" value="Metallo-hydrolase/oxidoreductase"/>
    <property type="match status" value="1"/>
</dbReference>
<dbReference type="OrthoDB" id="332863at2759"/>
<evidence type="ECO:0000313" key="4">
    <source>
        <dbReference type="Proteomes" id="UP000193467"/>
    </source>
</evidence>
<reference evidence="3 4" key="1">
    <citation type="submission" date="2016-07" db="EMBL/GenBank/DDBJ databases">
        <title>Pervasive Adenine N6-methylation of Active Genes in Fungi.</title>
        <authorList>
            <consortium name="DOE Joint Genome Institute"/>
            <person name="Mondo S.J."/>
            <person name="Dannebaum R.O."/>
            <person name="Kuo R.C."/>
            <person name="Labutti K."/>
            <person name="Haridas S."/>
            <person name="Kuo A."/>
            <person name="Salamov A."/>
            <person name="Ahrendt S.R."/>
            <person name="Lipzen A."/>
            <person name="Sullivan W."/>
            <person name="Andreopoulos W.B."/>
            <person name="Clum A."/>
            <person name="Lindquist E."/>
            <person name="Daum C."/>
            <person name="Ramamoorthy G.K."/>
            <person name="Gryganskyi A."/>
            <person name="Culley D."/>
            <person name="Magnuson J.K."/>
            <person name="James T.Y."/>
            <person name="O'Malley M.A."/>
            <person name="Stajich J.E."/>
            <person name="Spatafora J.W."/>
            <person name="Visel A."/>
            <person name="Grigoriev I.V."/>
        </authorList>
    </citation>
    <scope>NUCLEOTIDE SEQUENCE [LARGE SCALE GENOMIC DNA]</scope>
    <source>
        <strain evidence="3 4">62-1032</strain>
    </source>
</reference>
<feature type="domain" description="Metallo-beta-lactamase" evidence="2">
    <location>
        <begin position="127"/>
        <end position="355"/>
    </location>
</feature>
<dbReference type="Proteomes" id="UP000193467">
    <property type="component" value="Unassembled WGS sequence"/>
</dbReference>
<dbReference type="InterPro" id="IPR024884">
    <property type="entry name" value="NAPE-PLD"/>
</dbReference>
<dbReference type="GO" id="GO:0070291">
    <property type="term" value="P:N-acylethanolamine metabolic process"/>
    <property type="evidence" value="ECO:0007669"/>
    <property type="project" value="TreeGrafter"/>
</dbReference>
<dbReference type="PIRSF" id="PIRSF038896">
    <property type="entry name" value="NAPE-PLD"/>
    <property type="match status" value="1"/>
</dbReference>
<proteinExistence type="predicted"/>